<proteinExistence type="inferred from homology"/>
<dbReference type="GO" id="GO:0004040">
    <property type="term" value="F:amidase activity"/>
    <property type="evidence" value="ECO:0007669"/>
    <property type="project" value="UniProtKB-EC"/>
</dbReference>
<comment type="catalytic activity">
    <reaction evidence="1">
        <text>a monocarboxylic acid amide + H2O = a monocarboxylate + NH4(+)</text>
        <dbReference type="Rhea" id="RHEA:12020"/>
        <dbReference type="ChEBI" id="CHEBI:15377"/>
        <dbReference type="ChEBI" id="CHEBI:28938"/>
        <dbReference type="ChEBI" id="CHEBI:35757"/>
        <dbReference type="ChEBI" id="CHEBI:83628"/>
        <dbReference type="EC" id="3.5.1.4"/>
    </reaction>
</comment>
<keyword evidence="4" id="KW-0378">Hydrolase</keyword>
<evidence type="ECO:0000259" key="5">
    <source>
        <dbReference type="Pfam" id="PF01425"/>
    </source>
</evidence>
<feature type="domain" description="Amidase" evidence="5">
    <location>
        <begin position="157"/>
        <end position="624"/>
    </location>
</feature>
<dbReference type="InterPro" id="IPR036928">
    <property type="entry name" value="AS_sf"/>
</dbReference>
<dbReference type="Gene3D" id="3.90.1300.10">
    <property type="entry name" value="Amidase signature (AS) domain"/>
    <property type="match status" value="1"/>
</dbReference>
<dbReference type="AlphaFoldDB" id="A0AAD5RGB2"/>
<reference evidence="6" key="1">
    <citation type="submission" date="2022-07" db="EMBL/GenBank/DDBJ databases">
        <title>Draft genome sequence of Zalerion maritima ATCC 34329, a (micro)plastics degrading marine fungus.</title>
        <authorList>
            <person name="Paco A."/>
            <person name="Goncalves M.F.M."/>
            <person name="Rocha-Santos T.A.P."/>
            <person name="Alves A."/>
        </authorList>
    </citation>
    <scope>NUCLEOTIDE SEQUENCE</scope>
    <source>
        <strain evidence="6">ATCC 34329</strain>
    </source>
</reference>
<dbReference type="PANTHER" id="PTHR46072:SF10">
    <property type="entry name" value="ACETAMIDASE"/>
    <property type="match status" value="1"/>
</dbReference>
<evidence type="ECO:0000313" key="6">
    <source>
        <dbReference type="EMBL" id="KAJ2893190.1"/>
    </source>
</evidence>
<evidence type="ECO:0000256" key="3">
    <source>
        <dbReference type="ARBA" id="ARBA00012922"/>
    </source>
</evidence>
<name>A0AAD5RGB2_9PEZI</name>
<dbReference type="FunFam" id="3.90.1300.10:FF:000003">
    <property type="entry name" value="Amidase signature enzyme"/>
    <property type="match status" value="1"/>
</dbReference>
<evidence type="ECO:0000256" key="2">
    <source>
        <dbReference type="ARBA" id="ARBA00009199"/>
    </source>
</evidence>
<protein>
    <recommendedName>
        <fullName evidence="3">amidase</fullName>
        <ecNumber evidence="3">3.5.1.4</ecNumber>
    </recommendedName>
</protein>
<comment type="similarity">
    <text evidence="2">Belongs to the amidase family.</text>
</comment>
<dbReference type="PANTHER" id="PTHR46072">
    <property type="entry name" value="AMIDASE-RELATED-RELATED"/>
    <property type="match status" value="1"/>
</dbReference>
<dbReference type="SUPFAM" id="SSF75304">
    <property type="entry name" value="Amidase signature (AS) enzymes"/>
    <property type="match status" value="1"/>
</dbReference>
<gene>
    <name evidence="6" type="ORF">MKZ38_008931</name>
</gene>
<dbReference type="InterPro" id="IPR023631">
    <property type="entry name" value="Amidase_dom"/>
</dbReference>
<dbReference type="Proteomes" id="UP001201980">
    <property type="component" value="Unassembled WGS sequence"/>
</dbReference>
<sequence length="646" mass="72239">MSQAGRKERGEALPYLAQKILFAEEGKCSLSGQSGPRNARGLLAGYQRQLHSALGYVSFVNWALLQLHLQIPFAHESPRKTMSFILGLSRHRAACKRKQDERAEIIRDLIMAVPPFGDLVSDADVAIINKPIAELVHEVQSGQRQAGDLLFVYGKVALKAHEKTNCLTEVMISESRRWLKDGSINFEGPLAGIPISLKDTLGVAGFDSSVGYSSFVGKPFEEDGPMVKMLKDMGAVPYVKTNVPISLLSFESTNDVWGRCTNPHNKKYSPGGSTGGESALLALGGRIGIGSDVAGSVRAPAHFAGIYSLRCSTGRWPRTGGKTSMPGQEGVPAVYSPMTRTMDDLAYFTRSLLQAKPWKYDYTCHPLEWRSDMELEFAQKKKFRVGVMRTDGVVDPSPACARALTMVEEALKSEGHEIVEIDPPSPFEGLVLASILLNTDGCQMFRSFMQPGEWLDAGARQMVMLMEIPRPIKYLYYLWVKYVRKDDIWAELIRDWHEKSSYETWQLVAKRELYRSRWFEWWNKTQLDFIISPPNATPAVPHDGMKEAVASCGYTFLFNLLDYTAGVFPVTHVDKDLDKLPADFQLNKLNGVAQGAYKLYDATDMHGLPVGVQVIGRRLEEEKVVSLMKRIEEILPEKYELLDPRS</sequence>
<dbReference type="EC" id="3.5.1.4" evidence="3"/>
<dbReference type="EMBL" id="JAKWBI020000647">
    <property type="protein sequence ID" value="KAJ2893190.1"/>
    <property type="molecule type" value="Genomic_DNA"/>
</dbReference>
<dbReference type="Pfam" id="PF01425">
    <property type="entry name" value="Amidase"/>
    <property type="match status" value="1"/>
</dbReference>
<evidence type="ECO:0000313" key="7">
    <source>
        <dbReference type="Proteomes" id="UP001201980"/>
    </source>
</evidence>
<evidence type="ECO:0000256" key="4">
    <source>
        <dbReference type="ARBA" id="ARBA00022801"/>
    </source>
</evidence>
<organism evidence="6 7">
    <name type="scientific">Zalerion maritima</name>
    <dbReference type="NCBI Taxonomy" id="339359"/>
    <lineage>
        <taxon>Eukaryota</taxon>
        <taxon>Fungi</taxon>
        <taxon>Dikarya</taxon>
        <taxon>Ascomycota</taxon>
        <taxon>Pezizomycotina</taxon>
        <taxon>Sordariomycetes</taxon>
        <taxon>Lulworthiomycetidae</taxon>
        <taxon>Lulworthiales</taxon>
        <taxon>Lulworthiaceae</taxon>
        <taxon>Zalerion</taxon>
    </lineage>
</organism>
<comment type="caution">
    <text evidence="6">The sequence shown here is derived from an EMBL/GenBank/DDBJ whole genome shotgun (WGS) entry which is preliminary data.</text>
</comment>
<evidence type="ECO:0000256" key="1">
    <source>
        <dbReference type="ARBA" id="ARBA00001311"/>
    </source>
</evidence>
<keyword evidence="7" id="KW-1185">Reference proteome</keyword>
<accession>A0AAD5RGB2</accession>